<accession>A0A139LTA1</accession>
<organism evidence="8">
    <name type="scientific">Bacteroides intestinalis</name>
    <dbReference type="NCBI Taxonomy" id="329854"/>
    <lineage>
        <taxon>Bacteria</taxon>
        <taxon>Pseudomonadati</taxon>
        <taxon>Bacteroidota</taxon>
        <taxon>Bacteroidia</taxon>
        <taxon>Bacteroidales</taxon>
        <taxon>Bacteroidaceae</taxon>
        <taxon>Bacteroides</taxon>
    </lineage>
</organism>
<dbReference type="AlphaFoldDB" id="A0A139LTA1"/>
<evidence type="ECO:0000256" key="3">
    <source>
        <dbReference type="ARBA" id="ARBA00022729"/>
    </source>
</evidence>
<feature type="signal peptide" evidence="6">
    <location>
        <begin position="1"/>
        <end position="30"/>
    </location>
</feature>
<dbReference type="Gene3D" id="1.25.40.10">
    <property type="entry name" value="Tetratricopeptide repeat domain"/>
    <property type="match status" value="1"/>
</dbReference>
<evidence type="ECO:0000313" key="9">
    <source>
        <dbReference type="Proteomes" id="UP000070319"/>
    </source>
</evidence>
<evidence type="ECO:0000256" key="1">
    <source>
        <dbReference type="ARBA" id="ARBA00004442"/>
    </source>
</evidence>
<evidence type="ECO:0000256" key="5">
    <source>
        <dbReference type="ARBA" id="ARBA00023237"/>
    </source>
</evidence>
<evidence type="ECO:0000256" key="2">
    <source>
        <dbReference type="ARBA" id="ARBA00006275"/>
    </source>
</evidence>
<dbReference type="SUPFAM" id="SSF48452">
    <property type="entry name" value="TPR-like"/>
    <property type="match status" value="1"/>
</dbReference>
<evidence type="ECO:0000256" key="4">
    <source>
        <dbReference type="ARBA" id="ARBA00023136"/>
    </source>
</evidence>
<evidence type="ECO:0000313" key="8">
    <source>
        <dbReference type="EMBL" id="KXT54679.1"/>
    </source>
</evidence>
<comment type="subcellular location">
    <subcellularLocation>
        <location evidence="1">Cell outer membrane</location>
    </subcellularLocation>
</comment>
<comment type="similarity">
    <text evidence="2">Belongs to the SusD family.</text>
</comment>
<keyword evidence="3 6" id="KW-0732">Signal</keyword>
<dbReference type="PATRIC" id="fig|329854.7.peg.601"/>
<evidence type="ECO:0000256" key="6">
    <source>
        <dbReference type="SAM" id="SignalP"/>
    </source>
</evidence>
<keyword evidence="5" id="KW-0998">Cell outer membrane</keyword>
<evidence type="ECO:0000259" key="7">
    <source>
        <dbReference type="Pfam" id="PF07980"/>
    </source>
</evidence>
<reference evidence="8 9" key="1">
    <citation type="submission" date="2016-02" db="EMBL/GenBank/DDBJ databases">
        <authorList>
            <person name="Wen L."/>
            <person name="He K."/>
            <person name="Yang H."/>
        </authorList>
    </citation>
    <scope>NUCLEOTIDE SEQUENCE [LARGE SCALE GENOMIC DNA]</scope>
    <source>
        <strain evidence="8 9">KLE1704</strain>
    </source>
</reference>
<sequence length="571" mass="64904">MKNQKTMKTKYFKLASICLVSLFLLSSCLGDLDTLPLDDNELVGEKVYSTPEGYIGVLAKCYASLIQTGQKGGDGGNGDVPGIDEGYSGYTRALFYLQEACTDEIVFHSGGSHGSLSLLYMNWDPSTKIICYSYYRLYMAINYCNEFLRESTEGKLKDRGVYDALQAEMPYYRAEARFIRAYCYSMICDLYGSGPFIDETMDVGTIPHQKTRQEIYDYVISETEELTTLLKEPKRNEYGRVDRVSAWFLLARVYLNAETWVGKNEYTNAYKYAKKVITEGNYPLASDYRHIFLADNNTCSEIIWPLVQDADYAQSSAGTNFLIKALMNGPMDSYVKTGVGSRGWGNARVKVALVDKFDEADQTFYENDPWGDNKKDKRAQFFTIGHTKETWVEGKAFQKTFENGYACIKWRNVTKDRKELVDGGTKYSSVDLPMFRTADAYLMAAEAILRGAAEGTRAEALGYVNEIRDRAYMSGNYGDGVSGRITDGQLNLDFILDERAREMNMELVRRTDLIRFGKFTKGYNWDWKGSSDGEVGTYVGKDVNDKYKLYPIPQDEFTTNPYLTQNPDYQK</sequence>
<feature type="chain" id="PRO_5007487564" evidence="6">
    <location>
        <begin position="31"/>
        <end position="571"/>
    </location>
</feature>
<dbReference type="PROSITE" id="PS51257">
    <property type="entry name" value="PROKAR_LIPOPROTEIN"/>
    <property type="match status" value="1"/>
</dbReference>
<dbReference type="Proteomes" id="UP000070319">
    <property type="component" value="Unassembled WGS sequence"/>
</dbReference>
<protein>
    <submittedName>
        <fullName evidence="8">SusD family protein</fullName>
    </submittedName>
</protein>
<keyword evidence="4" id="KW-0472">Membrane</keyword>
<dbReference type="InterPro" id="IPR011990">
    <property type="entry name" value="TPR-like_helical_dom_sf"/>
</dbReference>
<feature type="domain" description="RagB/SusD" evidence="7">
    <location>
        <begin position="328"/>
        <end position="569"/>
    </location>
</feature>
<dbReference type="InterPro" id="IPR012944">
    <property type="entry name" value="SusD_RagB_dom"/>
</dbReference>
<name>A0A139LTA1_9BACE</name>
<dbReference type="Gene3D" id="1.10.3780.10">
    <property type="entry name" value="SusD-like"/>
    <property type="match status" value="1"/>
</dbReference>
<dbReference type="EMBL" id="LTDF01000043">
    <property type="protein sequence ID" value="KXT54679.1"/>
    <property type="molecule type" value="Genomic_DNA"/>
</dbReference>
<proteinExistence type="inferred from homology"/>
<gene>
    <name evidence="8" type="ORF">HMPREF2531_00601</name>
</gene>
<dbReference type="Pfam" id="PF07980">
    <property type="entry name" value="SusD_RagB"/>
    <property type="match status" value="1"/>
</dbReference>
<dbReference type="GO" id="GO:0009279">
    <property type="term" value="C:cell outer membrane"/>
    <property type="evidence" value="ECO:0007669"/>
    <property type="project" value="UniProtKB-SubCell"/>
</dbReference>
<dbReference type="Gene3D" id="1.25.40.390">
    <property type="match status" value="1"/>
</dbReference>
<comment type="caution">
    <text evidence="8">The sequence shown here is derived from an EMBL/GenBank/DDBJ whole genome shotgun (WGS) entry which is preliminary data.</text>
</comment>